<keyword evidence="3" id="KW-1185">Reference proteome</keyword>
<evidence type="ECO:0000313" key="2">
    <source>
        <dbReference type="EMBL" id="CAJ2506400.1"/>
    </source>
</evidence>
<reference evidence="2" key="1">
    <citation type="submission" date="2023-10" db="EMBL/GenBank/DDBJ databases">
        <authorList>
            <person name="Hackl T."/>
        </authorList>
    </citation>
    <scope>NUCLEOTIDE SEQUENCE</scope>
</reference>
<evidence type="ECO:0000313" key="3">
    <source>
        <dbReference type="Proteomes" id="UP001295740"/>
    </source>
</evidence>
<sequence>MAPEDSDSVPAWTTNNAASSMEPEEVIWEEGHHLTSPKGIIVKAIQLGNI</sequence>
<organism evidence="2 3">
    <name type="scientific">Anthostomella pinea</name>
    <dbReference type="NCBI Taxonomy" id="933095"/>
    <lineage>
        <taxon>Eukaryota</taxon>
        <taxon>Fungi</taxon>
        <taxon>Dikarya</taxon>
        <taxon>Ascomycota</taxon>
        <taxon>Pezizomycotina</taxon>
        <taxon>Sordariomycetes</taxon>
        <taxon>Xylariomycetidae</taxon>
        <taxon>Xylariales</taxon>
        <taxon>Xylariaceae</taxon>
        <taxon>Anthostomella</taxon>
    </lineage>
</organism>
<name>A0AAI8VL93_9PEZI</name>
<evidence type="ECO:0000256" key="1">
    <source>
        <dbReference type="SAM" id="MobiDB-lite"/>
    </source>
</evidence>
<gene>
    <name evidence="2" type="ORF">KHLLAP_LOCUS6868</name>
</gene>
<feature type="region of interest" description="Disordered" evidence="1">
    <location>
        <begin position="1"/>
        <end position="22"/>
    </location>
</feature>
<protein>
    <submittedName>
        <fullName evidence="2">Uu.00g005300.m01.CDS01</fullName>
    </submittedName>
</protein>
<dbReference type="AlphaFoldDB" id="A0AAI8VL93"/>
<proteinExistence type="predicted"/>
<comment type="caution">
    <text evidence="2">The sequence shown here is derived from an EMBL/GenBank/DDBJ whole genome shotgun (WGS) entry which is preliminary data.</text>
</comment>
<accession>A0AAI8VL93</accession>
<dbReference type="EMBL" id="CAUWAG010000008">
    <property type="protein sequence ID" value="CAJ2506400.1"/>
    <property type="molecule type" value="Genomic_DNA"/>
</dbReference>
<dbReference type="Proteomes" id="UP001295740">
    <property type="component" value="Unassembled WGS sequence"/>
</dbReference>